<dbReference type="EMBL" id="CP040812">
    <property type="protein sequence ID" value="QCY68307.1"/>
    <property type="molecule type" value="Genomic_DNA"/>
</dbReference>
<proteinExistence type="predicted"/>
<evidence type="ECO:0000313" key="3">
    <source>
        <dbReference type="Proteomes" id="UP000309016"/>
    </source>
</evidence>
<dbReference type="Proteomes" id="UP000309016">
    <property type="component" value="Chromosome"/>
</dbReference>
<dbReference type="InterPro" id="IPR025665">
    <property type="entry name" value="Beta-barrel_OMP_2"/>
</dbReference>
<evidence type="ECO:0000313" key="2">
    <source>
        <dbReference type="EMBL" id="QCY68307.1"/>
    </source>
</evidence>
<dbReference type="Pfam" id="PF13568">
    <property type="entry name" value="OMP_b-brl_2"/>
    <property type="match status" value="1"/>
</dbReference>
<reference evidence="2 3" key="1">
    <citation type="submission" date="2019-06" db="EMBL/GenBank/DDBJ databases">
        <title>Complete genome sequence of Antarcticibacterium flavum KCTC 52984T from an Antarctic marine sediment.</title>
        <authorList>
            <person name="Lee Y.M."/>
            <person name="Shin S.C."/>
        </authorList>
    </citation>
    <scope>NUCLEOTIDE SEQUENCE [LARGE SCALE GENOMIC DNA]</scope>
    <source>
        <strain evidence="2 3">KCTC 52984</strain>
    </source>
</reference>
<organism evidence="2 3">
    <name type="scientific">Antarcticibacterium flavum</name>
    <dbReference type="NCBI Taxonomy" id="2058175"/>
    <lineage>
        <taxon>Bacteria</taxon>
        <taxon>Pseudomonadati</taxon>
        <taxon>Bacteroidota</taxon>
        <taxon>Flavobacteriia</taxon>
        <taxon>Flavobacteriales</taxon>
        <taxon>Flavobacteriaceae</taxon>
        <taxon>Antarcticibacterium</taxon>
    </lineage>
</organism>
<gene>
    <name evidence="2" type="ORF">FHG64_02225</name>
</gene>
<evidence type="ECO:0000259" key="1">
    <source>
        <dbReference type="Pfam" id="PF13568"/>
    </source>
</evidence>
<dbReference type="AlphaFoldDB" id="A0A5B7WZ88"/>
<protein>
    <submittedName>
        <fullName evidence="2">PorT family protein</fullName>
    </submittedName>
</protein>
<accession>A0A5B7WZ88</accession>
<dbReference type="OrthoDB" id="947434at2"/>
<name>A0A5B7WZ88_9FLAO</name>
<dbReference type="KEGG" id="afla:FHG64_02225"/>
<feature type="domain" description="Outer membrane protein beta-barrel" evidence="1">
    <location>
        <begin position="20"/>
        <end position="183"/>
    </location>
</feature>
<sequence length="201" mass="22248">MMIKRIFLIFTLCLLGLQLQAQEYFKVGLKGGVNISGFAGKDAIQGNFKDRSDIHLGILGEILVAPQFALQPEIIYSSQGARSSSHELAELRGREVTFKVDYISLPVMLKYFIVPGLSIEAGPRFSFLIDSKAEATGSENASTLDITNKTEKFDLGVAGGLGYELPLGIFVQARYLRGFSNIYEDVDYRNSLIQLSIGYKY</sequence>
<dbReference type="RefSeq" id="WP_139064883.1">
    <property type="nucleotide sequence ID" value="NZ_CP040812.1"/>
</dbReference>
<keyword evidence="3" id="KW-1185">Reference proteome</keyword>